<comment type="caution">
    <text evidence="1">The sequence shown here is derived from an EMBL/GenBank/DDBJ whole genome shotgun (WGS) entry which is preliminary data.</text>
</comment>
<gene>
    <name evidence="1" type="ORF">H9846_02850</name>
</gene>
<proteinExistence type="predicted"/>
<evidence type="ECO:0000313" key="1">
    <source>
        <dbReference type="EMBL" id="HIX94375.1"/>
    </source>
</evidence>
<dbReference type="EMBL" id="DXEI01000047">
    <property type="protein sequence ID" value="HIX94375.1"/>
    <property type="molecule type" value="Genomic_DNA"/>
</dbReference>
<dbReference type="AlphaFoldDB" id="A0A9D1XZU8"/>
<name>A0A9D1XZU8_9FIRM</name>
<reference evidence="1" key="1">
    <citation type="journal article" date="2021" name="PeerJ">
        <title>Extensive microbial diversity within the chicken gut microbiome revealed by metagenomics and culture.</title>
        <authorList>
            <person name="Gilroy R."/>
            <person name="Ravi A."/>
            <person name="Getino M."/>
            <person name="Pursley I."/>
            <person name="Horton D.L."/>
            <person name="Alikhan N.F."/>
            <person name="Baker D."/>
            <person name="Gharbi K."/>
            <person name="Hall N."/>
            <person name="Watson M."/>
            <person name="Adriaenssens E.M."/>
            <person name="Foster-Nyarko E."/>
            <person name="Jarju S."/>
            <person name="Secka A."/>
            <person name="Antonio M."/>
            <person name="Oren A."/>
            <person name="Chaudhuri R.R."/>
            <person name="La Ragione R."/>
            <person name="Hildebrand F."/>
            <person name="Pallen M.J."/>
        </authorList>
    </citation>
    <scope>NUCLEOTIDE SEQUENCE</scope>
    <source>
        <strain evidence="1">ChiHecec2B26-7398</strain>
    </source>
</reference>
<accession>A0A9D1XZU8</accession>
<sequence>MDKQAIKKVPHRLYPDKNDKKVFIVSGAPGSGKSTYVQKTRNADDLVVDMDLIAAALKGTPERHPQYRPVMDAALSAREAIYSTIERRKGEWKTAFVITSSPDASRVAALAKRLNAEIVEMDTQKDECVKRILEDDSRNDAKKDVALVEAWFSRK</sequence>
<keyword evidence="1" id="KW-0067">ATP-binding</keyword>
<protein>
    <submittedName>
        <fullName evidence="1">ATP-binding protein</fullName>
    </submittedName>
</protein>
<dbReference type="SUPFAM" id="SSF52540">
    <property type="entry name" value="P-loop containing nucleoside triphosphate hydrolases"/>
    <property type="match status" value="1"/>
</dbReference>
<keyword evidence="1" id="KW-0547">Nucleotide-binding</keyword>
<dbReference type="InterPro" id="IPR027417">
    <property type="entry name" value="P-loop_NTPase"/>
</dbReference>
<reference evidence="1" key="2">
    <citation type="submission" date="2021-04" db="EMBL/GenBank/DDBJ databases">
        <authorList>
            <person name="Gilroy R."/>
        </authorList>
    </citation>
    <scope>NUCLEOTIDE SEQUENCE</scope>
    <source>
        <strain evidence="1">ChiHecec2B26-7398</strain>
    </source>
</reference>
<dbReference type="GO" id="GO:0005524">
    <property type="term" value="F:ATP binding"/>
    <property type="evidence" value="ECO:0007669"/>
    <property type="project" value="UniProtKB-KW"/>
</dbReference>
<dbReference type="Pfam" id="PF13671">
    <property type="entry name" value="AAA_33"/>
    <property type="match status" value="1"/>
</dbReference>
<evidence type="ECO:0000313" key="2">
    <source>
        <dbReference type="Proteomes" id="UP000886751"/>
    </source>
</evidence>
<dbReference type="Proteomes" id="UP000886751">
    <property type="component" value="Unassembled WGS sequence"/>
</dbReference>
<organism evidence="1 2">
    <name type="scientific">Candidatus Gemmiger excrementipullorum</name>
    <dbReference type="NCBI Taxonomy" id="2838610"/>
    <lineage>
        <taxon>Bacteria</taxon>
        <taxon>Bacillati</taxon>
        <taxon>Bacillota</taxon>
        <taxon>Clostridia</taxon>
        <taxon>Eubacteriales</taxon>
        <taxon>Gemmiger</taxon>
    </lineage>
</organism>
<dbReference type="Gene3D" id="3.40.50.300">
    <property type="entry name" value="P-loop containing nucleotide triphosphate hydrolases"/>
    <property type="match status" value="1"/>
</dbReference>